<sequence length="100" mass="11029">MNPYEEILNTMREQGKKDNTAPIQIGVMESATTCAIGALKLSGSDLLIAEHLKTGYHYAVDNATPSKKDKNTFIGALKKGDKVAVYRVSDELYIILERLV</sequence>
<dbReference type="EMBL" id="QSAZ01000019">
    <property type="protein sequence ID" value="RGW85175.1"/>
    <property type="molecule type" value="Genomic_DNA"/>
</dbReference>
<dbReference type="AlphaFoldDB" id="A0A413DH50"/>
<accession>A0A413DH50</accession>
<evidence type="ECO:0000313" key="2">
    <source>
        <dbReference type="Proteomes" id="UP000283683"/>
    </source>
</evidence>
<organism evidence="1 2">
    <name type="scientific">Agathobacter rectalis</name>
    <dbReference type="NCBI Taxonomy" id="39491"/>
    <lineage>
        <taxon>Bacteria</taxon>
        <taxon>Bacillati</taxon>
        <taxon>Bacillota</taxon>
        <taxon>Clostridia</taxon>
        <taxon>Lachnospirales</taxon>
        <taxon>Lachnospiraceae</taxon>
        <taxon>Agathobacter</taxon>
    </lineage>
</organism>
<gene>
    <name evidence="1" type="ORF">DWV45_14720</name>
</gene>
<protein>
    <submittedName>
        <fullName evidence="1">DUF2577 domain-containing protein</fullName>
    </submittedName>
</protein>
<reference evidence="1 2" key="1">
    <citation type="submission" date="2018-08" db="EMBL/GenBank/DDBJ databases">
        <title>A genome reference for cultivated species of the human gut microbiota.</title>
        <authorList>
            <person name="Zou Y."/>
            <person name="Xue W."/>
            <person name="Luo G."/>
        </authorList>
    </citation>
    <scope>NUCLEOTIDE SEQUENCE [LARGE SCALE GENOMIC DNA]</scope>
    <source>
        <strain evidence="1 2">AF06-19</strain>
    </source>
</reference>
<dbReference type="Proteomes" id="UP000283683">
    <property type="component" value="Unassembled WGS sequence"/>
</dbReference>
<comment type="caution">
    <text evidence="1">The sequence shown here is derived from an EMBL/GenBank/DDBJ whole genome shotgun (WGS) entry which is preliminary data.</text>
</comment>
<proteinExistence type="predicted"/>
<dbReference type="InterPro" id="IPR022555">
    <property type="entry name" value="DUF2577"/>
</dbReference>
<dbReference type="Pfam" id="PF10844">
    <property type="entry name" value="DUF2577"/>
    <property type="match status" value="1"/>
</dbReference>
<name>A0A413DH50_9FIRM</name>
<dbReference type="RefSeq" id="WP_118327312.1">
    <property type="nucleotide sequence ID" value="NZ_JBBNFZ010000039.1"/>
</dbReference>
<evidence type="ECO:0000313" key="1">
    <source>
        <dbReference type="EMBL" id="RGW85175.1"/>
    </source>
</evidence>